<dbReference type="KEGG" id="epl:P4G45_01685"/>
<dbReference type="PANTHER" id="PTHR43489:SF3">
    <property type="entry name" value="XYLOSE ISOMERASE DOMAIN PROTEIN TIM BARREL"/>
    <property type="match status" value="1"/>
</dbReference>
<accession>A0AAU7CY89</accession>
<dbReference type="RefSeq" id="WP_348267967.1">
    <property type="nucleotide sequence ID" value="NZ_CP121194.1"/>
</dbReference>
<dbReference type="Gene3D" id="3.20.20.150">
    <property type="entry name" value="Divalent-metal-dependent TIM barrel enzymes"/>
    <property type="match status" value="1"/>
</dbReference>
<dbReference type="InterPro" id="IPR013022">
    <property type="entry name" value="Xyl_isomerase-like_TIM-brl"/>
</dbReference>
<feature type="domain" description="Xylose isomerase-like TIM barrel" evidence="4">
    <location>
        <begin position="53"/>
        <end position="274"/>
    </location>
</feature>
<keyword evidence="1 2" id="KW-0413">Isomerase</keyword>
<proteinExistence type="inferred from homology"/>
<dbReference type="InterPro" id="IPR026040">
    <property type="entry name" value="HyI-like"/>
</dbReference>
<dbReference type="GO" id="GO:0016853">
    <property type="term" value="F:isomerase activity"/>
    <property type="evidence" value="ECO:0007669"/>
    <property type="project" value="UniProtKB-KW"/>
</dbReference>
<dbReference type="InterPro" id="IPR036237">
    <property type="entry name" value="Xyl_isomerase-like_sf"/>
</dbReference>
<dbReference type="PANTHER" id="PTHR43489">
    <property type="entry name" value="ISOMERASE"/>
    <property type="match status" value="1"/>
</dbReference>
<dbReference type="AlphaFoldDB" id="A0AAU7D9X4"/>
<comment type="similarity">
    <text evidence="2">Belongs to the hyi family.</text>
</comment>
<dbReference type="EMBL" id="CP121194">
    <property type="protein sequence ID" value="XBH10459.1"/>
    <property type="molecule type" value="Genomic_DNA"/>
</dbReference>
<accession>A0AAU7D9X4</accession>
<evidence type="ECO:0000256" key="2">
    <source>
        <dbReference type="PIRNR" id="PIRNR006241"/>
    </source>
</evidence>
<dbReference type="Pfam" id="PF01261">
    <property type="entry name" value="AP_endonuc_2"/>
    <property type="match status" value="1"/>
</dbReference>
<protein>
    <submittedName>
        <fullName evidence="6">TIM barrel protein</fullName>
    </submittedName>
</protein>
<feature type="active site" description="Proton donor/acceptor" evidence="3">
    <location>
        <position position="267"/>
    </location>
</feature>
<evidence type="ECO:0000313" key="6">
    <source>
        <dbReference type="EMBL" id="XBH13888.1"/>
    </source>
</evidence>
<feature type="active site" description="Proton donor/acceptor" evidence="3">
    <location>
        <position position="170"/>
    </location>
</feature>
<evidence type="ECO:0000259" key="4">
    <source>
        <dbReference type="Pfam" id="PF01261"/>
    </source>
</evidence>
<sequence>MNRRKFGKLIAATALQGTLLRAEAQIAAPSASAPRFSCEIGMLKLPSFDRCIEVVAEAGYQGVELTGYFQEWTPEEQRRLMAKMRSLGVMIDMLSGLQASFAIPNQAEEFVTKVREHCHVANGLGCPQINIKSGKRLEGVAPEAQMAAAVDNLKRASDVAAENGINIVIEPIDLIENPTIFLTSVQEGFEIVRAVNSPNVKVLYDFYHEQRAGGNLIEKLEKNIEWVGLVHIADVPGRHEPGTGEIDYTNIYRALGRLHYNRFIGMEYSPTTDPVASLRKSRMEAQQAMASV</sequence>
<name>A0AAU7D9X4_9BACT</name>
<dbReference type="InterPro" id="IPR050417">
    <property type="entry name" value="Sugar_Epim/Isomerase"/>
</dbReference>
<gene>
    <name evidence="5" type="ORF">P4G45_01685</name>
    <name evidence="6" type="ORF">P8936_01655</name>
</gene>
<organism evidence="6">
    <name type="scientific">Edaphobacter paludis</name>
    <dbReference type="NCBI Taxonomy" id="3035702"/>
    <lineage>
        <taxon>Bacteria</taxon>
        <taxon>Pseudomonadati</taxon>
        <taxon>Acidobacteriota</taxon>
        <taxon>Terriglobia</taxon>
        <taxon>Terriglobales</taxon>
        <taxon>Acidobacteriaceae</taxon>
        <taxon>Edaphobacter</taxon>
    </lineage>
</organism>
<evidence type="ECO:0000313" key="5">
    <source>
        <dbReference type="EMBL" id="XBH10459.1"/>
    </source>
</evidence>
<dbReference type="PIRSF" id="PIRSF006241">
    <property type="entry name" value="HyI"/>
    <property type="match status" value="1"/>
</dbReference>
<evidence type="ECO:0000256" key="3">
    <source>
        <dbReference type="PIRSR" id="PIRSR006241-50"/>
    </source>
</evidence>
<evidence type="ECO:0000256" key="1">
    <source>
        <dbReference type="ARBA" id="ARBA00023235"/>
    </source>
</evidence>
<dbReference type="EMBL" id="CP121195">
    <property type="protein sequence ID" value="XBH13888.1"/>
    <property type="molecule type" value="Genomic_DNA"/>
</dbReference>
<dbReference type="SUPFAM" id="SSF51658">
    <property type="entry name" value="Xylose isomerase-like"/>
    <property type="match status" value="1"/>
</dbReference>
<reference evidence="6" key="1">
    <citation type="submission" date="2023-03" db="EMBL/GenBank/DDBJ databases">
        <title>Edaphobacter sp.</title>
        <authorList>
            <person name="Huber K.J."/>
            <person name="Papendorf J."/>
            <person name="Pilke C."/>
            <person name="Bunk B."/>
            <person name="Sproeer C."/>
            <person name="Pester M."/>
        </authorList>
    </citation>
    <scope>NUCLEOTIDE SEQUENCE</scope>
    <source>
        <strain evidence="5">DSM 109919</strain>
        <strain evidence="6">DSM 109920</strain>
    </source>
</reference>